<dbReference type="AlphaFoldDB" id="A0A6B9WDH4"/>
<accession>A0A6B9WDH4</accession>
<name>A0A6B9WDH4_9ACAR</name>
<keyword evidence="1" id="KW-1133">Transmembrane helix</keyword>
<keyword evidence="1" id="KW-0472">Membrane</keyword>
<evidence type="ECO:0000256" key="1">
    <source>
        <dbReference type="SAM" id="Phobius"/>
    </source>
</evidence>
<gene>
    <name evidence="2" type="primary">atp8</name>
</gene>
<dbReference type="GeneID" id="44151051"/>
<protein>
    <submittedName>
        <fullName evidence="2">ATP synthase subunit 8</fullName>
    </submittedName>
</protein>
<evidence type="ECO:0000313" key="2">
    <source>
        <dbReference type="EMBL" id="QHQ98563.1"/>
    </source>
</evidence>
<keyword evidence="1" id="KW-0812">Transmembrane</keyword>
<feature type="transmembrane region" description="Helical" evidence="1">
    <location>
        <begin position="12"/>
        <end position="31"/>
    </location>
</feature>
<organism evidence="2">
    <name type="scientific">Blattisocius tarsalis</name>
    <dbReference type="NCBI Taxonomy" id="1609195"/>
    <lineage>
        <taxon>Eukaryota</taxon>
        <taxon>Metazoa</taxon>
        <taxon>Ecdysozoa</taxon>
        <taxon>Arthropoda</taxon>
        <taxon>Chelicerata</taxon>
        <taxon>Arachnida</taxon>
        <taxon>Acari</taxon>
        <taxon>Parasitiformes</taxon>
        <taxon>Mesostigmata</taxon>
        <taxon>Gamasina</taxon>
        <taxon>Phytoseioidea</taxon>
        <taxon>Blattisociidae</taxon>
        <taxon>Blattisocius</taxon>
    </lineage>
</organism>
<reference evidence="2" key="1">
    <citation type="journal article" date="2019" name="Zool. Scr.">
        <title>Mitochondrial genome reorganization characterizes various lineages of mesostigmatid mites (Acari: Parasitiformes).</title>
        <authorList>
            <person name="Li W.-N."/>
            <person name="Shao R."/>
            <person name="Zhang Q."/>
            <person name="Deng W."/>
            <person name="Xue X.-F."/>
        </authorList>
    </citation>
    <scope>NUCLEOTIDE SEQUENCE</scope>
</reference>
<proteinExistence type="predicted"/>
<keyword evidence="2" id="KW-0496">Mitochondrion</keyword>
<geneLocation type="mitochondrion" evidence="2"/>
<dbReference type="EMBL" id="MK270529">
    <property type="protein sequence ID" value="QHQ98563.1"/>
    <property type="molecule type" value="Genomic_DNA"/>
</dbReference>
<dbReference type="RefSeq" id="YP_009731520.1">
    <property type="nucleotide sequence ID" value="NC_046027.1"/>
</dbReference>
<sequence length="56" mass="6686">MPQMQPMNWLTIFIMLNFALIYMTPLMFFTLNPSSMSMPLLSNTRSNQKPFIQLKW</sequence>